<gene>
    <name evidence="6" type="ORF">KUTeg_006717</name>
</gene>
<feature type="transmembrane region" description="Helical" evidence="5">
    <location>
        <begin position="442"/>
        <end position="463"/>
    </location>
</feature>
<proteinExistence type="predicted"/>
<dbReference type="InterPro" id="IPR036259">
    <property type="entry name" value="MFS_trans_sf"/>
</dbReference>
<keyword evidence="2 5" id="KW-0812">Transmembrane</keyword>
<evidence type="ECO:0000256" key="1">
    <source>
        <dbReference type="ARBA" id="ARBA00004141"/>
    </source>
</evidence>
<keyword evidence="4 5" id="KW-0472">Membrane</keyword>
<dbReference type="CDD" id="cd17317">
    <property type="entry name" value="MFS_SLC22"/>
    <property type="match status" value="1"/>
</dbReference>
<feature type="transmembrane region" description="Helical" evidence="5">
    <location>
        <begin position="347"/>
        <end position="370"/>
    </location>
</feature>
<evidence type="ECO:0000256" key="5">
    <source>
        <dbReference type="SAM" id="Phobius"/>
    </source>
</evidence>
<dbReference type="SUPFAM" id="SSF103473">
    <property type="entry name" value="MFS general substrate transporter"/>
    <property type="match status" value="1"/>
</dbReference>
<comment type="subcellular location">
    <subcellularLocation>
        <location evidence="1">Membrane</location>
        <topology evidence="1">Multi-pass membrane protein</topology>
    </subcellularLocation>
</comment>
<feature type="transmembrane region" description="Helical" evidence="5">
    <location>
        <begin position="162"/>
        <end position="180"/>
    </location>
</feature>
<keyword evidence="3 5" id="KW-1133">Transmembrane helix</keyword>
<feature type="transmembrane region" description="Helical" evidence="5">
    <location>
        <begin position="245"/>
        <end position="266"/>
    </location>
</feature>
<sequence>MKFDDILIHLGEFGYYQIRLYLLLCIPAITTGCYMMGLVFYMAPPEHRCKLPMYPNDTYNIQSSYHGDLINTTIPLSSSDLHTYDQCHLYSNHDNTSGRERSLIECDQWVYDRTTFYETFTSKENLVCEDTMKTSHAQMIFYFGVLVGDLGFGMFIGRKKTFAITAVILFLSGLGTAWAPEYYSFVLLQFIDGAAVHGIFMICCVLGVELVGPTKRVWAGIPIHIFFAIGLVYLAGSAYLFRNWFYVQLTVAIPLCFTSLIGDIFINRRFIPESPRWLISQGRFEEAEKILYKVAQVNKKVLPERIVDEKTIDENAKDERLWHLFTSQFPANTATIFLLDRMGRKKLHCLCMFVSGFACLGTIFPVLFGGDELRPLTLTLAVIGKFGAAAAFGVVYQFSLELYPTVVRNGGMGASSCVARFGGMAAPYVAKLGDLVTGKFGQALPLVIFGACSVSAGLLALALPETLGRKLPDTIKEAETFSKRDDKGLEYKINKPKLPSFNFISDKGTMNPAFIGENSR</sequence>
<dbReference type="PANTHER" id="PTHR24064">
    <property type="entry name" value="SOLUTE CARRIER FAMILY 22 MEMBER"/>
    <property type="match status" value="1"/>
</dbReference>
<organism evidence="6 7">
    <name type="scientific">Tegillarca granosa</name>
    <name type="common">Malaysian cockle</name>
    <name type="synonym">Anadara granosa</name>
    <dbReference type="NCBI Taxonomy" id="220873"/>
    <lineage>
        <taxon>Eukaryota</taxon>
        <taxon>Metazoa</taxon>
        <taxon>Spiralia</taxon>
        <taxon>Lophotrochozoa</taxon>
        <taxon>Mollusca</taxon>
        <taxon>Bivalvia</taxon>
        <taxon>Autobranchia</taxon>
        <taxon>Pteriomorphia</taxon>
        <taxon>Arcoida</taxon>
        <taxon>Arcoidea</taxon>
        <taxon>Arcidae</taxon>
        <taxon>Tegillarca</taxon>
    </lineage>
</organism>
<evidence type="ECO:0000256" key="3">
    <source>
        <dbReference type="ARBA" id="ARBA00022989"/>
    </source>
</evidence>
<feature type="transmembrane region" description="Helical" evidence="5">
    <location>
        <begin position="376"/>
        <end position="398"/>
    </location>
</feature>
<evidence type="ECO:0000256" key="4">
    <source>
        <dbReference type="ARBA" id="ARBA00023136"/>
    </source>
</evidence>
<comment type="caution">
    <text evidence="6">The sequence shown here is derived from an EMBL/GenBank/DDBJ whole genome shotgun (WGS) entry which is preliminary data.</text>
</comment>
<feature type="transmembrane region" description="Helical" evidence="5">
    <location>
        <begin position="139"/>
        <end position="157"/>
    </location>
</feature>
<protein>
    <recommendedName>
        <fullName evidence="8">Organic cation transporter protein</fullName>
    </recommendedName>
</protein>
<feature type="transmembrane region" description="Helical" evidence="5">
    <location>
        <begin position="186"/>
        <end position="210"/>
    </location>
</feature>
<evidence type="ECO:0000313" key="7">
    <source>
        <dbReference type="Proteomes" id="UP001217089"/>
    </source>
</evidence>
<keyword evidence="7" id="KW-1185">Reference proteome</keyword>
<dbReference type="Proteomes" id="UP001217089">
    <property type="component" value="Unassembled WGS sequence"/>
</dbReference>
<feature type="transmembrane region" description="Helical" evidence="5">
    <location>
        <begin position="217"/>
        <end position="239"/>
    </location>
</feature>
<name>A0ABQ9FDK1_TEGGR</name>
<dbReference type="PROSITE" id="PS51257">
    <property type="entry name" value="PROKAR_LIPOPROTEIN"/>
    <property type="match status" value="1"/>
</dbReference>
<dbReference type="InterPro" id="IPR005828">
    <property type="entry name" value="MFS_sugar_transport-like"/>
</dbReference>
<feature type="transmembrane region" description="Helical" evidence="5">
    <location>
        <begin position="20"/>
        <end position="43"/>
    </location>
</feature>
<reference evidence="6 7" key="1">
    <citation type="submission" date="2022-12" db="EMBL/GenBank/DDBJ databases">
        <title>Chromosome-level genome of Tegillarca granosa.</title>
        <authorList>
            <person name="Kim J."/>
        </authorList>
    </citation>
    <scope>NUCLEOTIDE SEQUENCE [LARGE SCALE GENOMIC DNA]</scope>
    <source>
        <strain evidence="6">Teg-2019</strain>
        <tissue evidence="6">Adductor muscle</tissue>
    </source>
</reference>
<accession>A0ABQ9FDK1</accession>
<dbReference type="EMBL" id="JARBDR010000337">
    <property type="protein sequence ID" value="KAJ8314567.1"/>
    <property type="molecule type" value="Genomic_DNA"/>
</dbReference>
<evidence type="ECO:0000313" key="6">
    <source>
        <dbReference type="EMBL" id="KAJ8314567.1"/>
    </source>
</evidence>
<feature type="transmembrane region" description="Helical" evidence="5">
    <location>
        <begin position="410"/>
        <end position="430"/>
    </location>
</feature>
<dbReference type="Gene3D" id="1.20.1250.20">
    <property type="entry name" value="MFS general substrate transporter like domains"/>
    <property type="match status" value="2"/>
</dbReference>
<feature type="non-terminal residue" evidence="6">
    <location>
        <position position="520"/>
    </location>
</feature>
<evidence type="ECO:0008006" key="8">
    <source>
        <dbReference type="Google" id="ProtNLM"/>
    </source>
</evidence>
<evidence type="ECO:0000256" key="2">
    <source>
        <dbReference type="ARBA" id="ARBA00022692"/>
    </source>
</evidence>
<dbReference type="Pfam" id="PF00083">
    <property type="entry name" value="Sugar_tr"/>
    <property type="match status" value="2"/>
</dbReference>